<reference evidence="1 2" key="1">
    <citation type="submission" date="2022-06" db="EMBL/GenBank/DDBJ databases">
        <title>Runella sp. S5 genome sequencing.</title>
        <authorList>
            <person name="Park S."/>
        </authorList>
    </citation>
    <scope>NUCLEOTIDE SEQUENCE [LARGE SCALE GENOMIC DNA]</scope>
    <source>
        <strain evidence="1 2">S5</strain>
    </source>
</reference>
<dbReference type="Proteomes" id="UP001204772">
    <property type="component" value="Unassembled WGS sequence"/>
</dbReference>
<evidence type="ECO:0000313" key="2">
    <source>
        <dbReference type="Proteomes" id="UP001204772"/>
    </source>
</evidence>
<evidence type="ECO:0000313" key="1">
    <source>
        <dbReference type="EMBL" id="MCP1384805.1"/>
    </source>
</evidence>
<organism evidence="1 2">
    <name type="scientific">Runella salmonicolor</name>
    <dbReference type="NCBI Taxonomy" id="2950278"/>
    <lineage>
        <taxon>Bacteria</taxon>
        <taxon>Pseudomonadati</taxon>
        <taxon>Bacteroidota</taxon>
        <taxon>Cytophagia</taxon>
        <taxon>Cytophagales</taxon>
        <taxon>Spirosomataceae</taxon>
        <taxon>Runella</taxon>
    </lineage>
</organism>
<comment type="caution">
    <text evidence="1">The sequence shown here is derived from an EMBL/GenBank/DDBJ whole genome shotgun (WGS) entry which is preliminary data.</text>
</comment>
<proteinExistence type="predicted"/>
<gene>
    <name evidence="1" type="ORF">NCI00_20385</name>
</gene>
<protein>
    <submittedName>
        <fullName evidence="1">Uncharacterized protein</fullName>
    </submittedName>
</protein>
<sequence length="621" mass="66042">MAVFLPFFGYGQIINESIVRASIASNIPTNANKQITAAMLRPVLGQIVTLITNGSNGVVSDSLATVNYIPFFKTTGKIANSPFRVASNNVGLGINPVYPLQILGTLSASQFRVGNTIIADTTATETRLYRRNGKVGLKLGGSNFTNHYENYIHVFRLQDSGEEFARLSYNGGLEVRALGNRTLFQAGYIVTTDTLGTFVPSYSWAKDFTFATDPAANYPTTRMVIKVNGLVGIGRTTPVYGLDVARSFRADSSVYLATIAANRVGIGNTSPVYKLDVTGDLRGTTNAYFATSSGRVGIRRTSPTYMLDVAGTMRSDSSTYLATLVNTGVVIGSTAYIGYKLDVEGWTRTKANTFLATDGGDVGIGTTSPTAKLNVVGTTLLDGTATLSSYLNLPVLGSGAVAARGVAFQGNEYVMGYGTEGVAGSNIIGPVYSRVDYGPYSYRWGKHTGAALLADGSNFTTQMVLTNAGNVGINVPSPSFKLEVAGTVGIRDGLGVQVFRDGSNSINNHLYFANTANNRAYNWQLNEDGSAATFWGFTTGVGWNRLMSVNSNGNVGVNVDTPTSRIDVDGTDGFNQIRARKSATPSATAATDGNTGNIVWDDNYIYIKTSAGWKRAALSTF</sequence>
<dbReference type="RefSeq" id="WP_253530658.1">
    <property type="nucleotide sequence ID" value="NZ_JAMZEL010000009.1"/>
</dbReference>
<name>A0ABT1FSR6_9BACT</name>
<dbReference type="EMBL" id="JAMZEL010000009">
    <property type="protein sequence ID" value="MCP1384805.1"/>
    <property type="molecule type" value="Genomic_DNA"/>
</dbReference>
<accession>A0ABT1FSR6</accession>
<keyword evidence="2" id="KW-1185">Reference proteome</keyword>